<accession>A0A6N8HZ69</accession>
<evidence type="ECO:0008006" key="4">
    <source>
        <dbReference type="Google" id="ProtNLM"/>
    </source>
</evidence>
<sequence length="648" mass="74181">MAVMDRNELILQLRCYGNMDDVSGWTDEQMKKMLDGYQKKRQAVLYSKVCPYFTGVRKYDDFRQWIIGCSRRKGCDVTPLETRKWACECAQRCFFFKTETRDYWNTPLGCRFYSEAQKERKALKQTYICKCGKTFEKDTTADTTGYRLGGDFGAKHECFGCPFVVSLHGVPYEKIIGYECRASRKINYRTTADLPRTRDSFHVGRIHTLDLDFAREIWNYSRNLPGLDDSAKEMDKRGVCYGSDGRYCLSLYFSKTKAGVASLAAISDRFFEGKPERPDVTEEQEKQRVLEMIRKAKKSAKKPGAALTPSGDSAAAPRPIERITMEINFYKAQTAQNIIEIGKRLIEAKQQLPHGEWLPWLRDQIQFSEVSAQRFMRIAQEFSNTSTVTDLPYTKLLALLQVPEDDRDDFIQTTHLVKGEEKTVSEMSKRELEQAIKERDEARNAAAQARERESKADREAAAAREKSRQEYKNYMDALVKLEKTNESLQIARSQKQLDLQKITELEDTVKELESRPIEVAVQEPGEDIKKVLRAEGAADASLRYEKELAAAQRKLEEAKAQARQQAGLERDDTMISAGRFLDLLDSGYENFLMILNLSSADVIEQVVRKCVSKMREKIDELENKAALIRNGALMDQEFSLPPADGREG</sequence>
<dbReference type="AlphaFoldDB" id="A0A6N8HZ69"/>
<dbReference type="EMBL" id="VWXL01000052">
    <property type="protein sequence ID" value="MVB11062.1"/>
    <property type="molecule type" value="Genomic_DNA"/>
</dbReference>
<evidence type="ECO:0000313" key="2">
    <source>
        <dbReference type="EMBL" id="MVB11062.1"/>
    </source>
</evidence>
<dbReference type="Pfam" id="PF11300">
    <property type="entry name" value="DUF3102"/>
    <property type="match status" value="1"/>
</dbReference>
<protein>
    <recommendedName>
        <fullName evidence="4">DUF3102 domain-containing protein</fullName>
    </recommendedName>
</protein>
<keyword evidence="1" id="KW-0175">Coiled coil</keyword>
<comment type="caution">
    <text evidence="2">The sequence shown here is derived from an EMBL/GenBank/DDBJ whole genome shotgun (WGS) entry which is preliminary data.</text>
</comment>
<evidence type="ECO:0000313" key="3">
    <source>
        <dbReference type="Proteomes" id="UP000469440"/>
    </source>
</evidence>
<name>A0A6N8HZ69_9FIRM</name>
<gene>
    <name evidence="2" type="ORF">CAFE_17640</name>
</gene>
<evidence type="ECO:0000256" key="1">
    <source>
        <dbReference type="SAM" id="Coils"/>
    </source>
</evidence>
<reference evidence="2 3" key="1">
    <citation type="submission" date="2019-09" db="EMBL/GenBank/DDBJ databases">
        <title>Genome sequence of Clostridium sp. EA1.</title>
        <authorList>
            <person name="Poehlein A."/>
            <person name="Bengelsdorf F.R."/>
            <person name="Daniel R."/>
        </authorList>
    </citation>
    <scope>NUCLEOTIDE SEQUENCE [LARGE SCALE GENOMIC DNA]</scope>
    <source>
        <strain evidence="2 3">EA1</strain>
    </source>
</reference>
<dbReference type="Proteomes" id="UP000469440">
    <property type="component" value="Unassembled WGS sequence"/>
</dbReference>
<keyword evidence="3" id="KW-1185">Reference proteome</keyword>
<feature type="coiled-coil region" evidence="1">
    <location>
        <begin position="425"/>
        <end position="515"/>
    </location>
</feature>
<dbReference type="InterPro" id="IPR021451">
    <property type="entry name" value="DUF3102"/>
</dbReference>
<feature type="coiled-coil region" evidence="1">
    <location>
        <begin position="541"/>
        <end position="568"/>
    </location>
</feature>
<organism evidence="2 3">
    <name type="scientific">Caproicibacter fermentans</name>
    <dbReference type="NCBI Taxonomy" id="2576756"/>
    <lineage>
        <taxon>Bacteria</taxon>
        <taxon>Bacillati</taxon>
        <taxon>Bacillota</taxon>
        <taxon>Clostridia</taxon>
        <taxon>Eubacteriales</taxon>
        <taxon>Acutalibacteraceae</taxon>
        <taxon>Caproicibacter</taxon>
    </lineage>
</organism>
<proteinExistence type="predicted"/>